<accession>A0A2U1F6I0</accession>
<comment type="caution">
    <text evidence="2">The sequence shown here is derived from an EMBL/GenBank/DDBJ whole genome shotgun (WGS) entry which is preliminary data.</text>
</comment>
<sequence length="81" mass="8626">MSAGPAPANTVAQLLRPASRPRAAAVDAEDREHAVTVVAHLLHAECEQWSWTVHHADVHRPEALRIVGALAREGWAPGPAA</sequence>
<dbReference type="AlphaFoldDB" id="A0A2U1F6I0"/>
<proteinExistence type="predicted"/>
<protein>
    <submittedName>
        <fullName evidence="2">Uncharacterized protein</fullName>
    </submittedName>
</protein>
<name>A0A2U1F6I0_9PSEU</name>
<dbReference type="RefSeq" id="WP_116709831.1">
    <property type="nucleotide sequence ID" value="NZ_QEKW01000011.1"/>
</dbReference>
<evidence type="ECO:0000313" key="2">
    <source>
        <dbReference type="EMBL" id="PVZ07779.1"/>
    </source>
</evidence>
<keyword evidence="3" id="KW-1185">Reference proteome</keyword>
<evidence type="ECO:0000256" key="1">
    <source>
        <dbReference type="SAM" id="MobiDB-lite"/>
    </source>
</evidence>
<dbReference type="EMBL" id="QEKW01000011">
    <property type="protein sequence ID" value="PVZ07779.1"/>
    <property type="molecule type" value="Genomic_DNA"/>
</dbReference>
<gene>
    <name evidence="2" type="ORF">C8D89_111150</name>
</gene>
<feature type="compositionally biased region" description="Low complexity" evidence="1">
    <location>
        <begin position="12"/>
        <end position="25"/>
    </location>
</feature>
<organism evidence="2 3">
    <name type="scientific">Actinomycetospora cinnamomea</name>
    <dbReference type="NCBI Taxonomy" id="663609"/>
    <lineage>
        <taxon>Bacteria</taxon>
        <taxon>Bacillati</taxon>
        <taxon>Actinomycetota</taxon>
        <taxon>Actinomycetes</taxon>
        <taxon>Pseudonocardiales</taxon>
        <taxon>Pseudonocardiaceae</taxon>
        <taxon>Actinomycetospora</taxon>
    </lineage>
</organism>
<dbReference type="OrthoDB" id="3699749at2"/>
<evidence type="ECO:0000313" key="3">
    <source>
        <dbReference type="Proteomes" id="UP000245639"/>
    </source>
</evidence>
<reference evidence="2 3" key="1">
    <citation type="submission" date="2018-04" db="EMBL/GenBank/DDBJ databases">
        <title>Genomic Encyclopedia of Type Strains, Phase IV (KMG-IV): sequencing the most valuable type-strain genomes for metagenomic binning, comparative biology and taxonomic classification.</title>
        <authorList>
            <person name="Goeker M."/>
        </authorList>
    </citation>
    <scope>NUCLEOTIDE SEQUENCE [LARGE SCALE GENOMIC DNA]</scope>
    <source>
        <strain evidence="2 3">DSM 45771</strain>
    </source>
</reference>
<feature type="region of interest" description="Disordered" evidence="1">
    <location>
        <begin position="1"/>
        <end position="28"/>
    </location>
</feature>
<dbReference type="Proteomes" id="UP000245639">
    <property type="component" value="Unassembled WGS sequence"/>
</dbReference>